<evidence type="ECO:0000256" key="1">
    <source>
        <dbReference type="SAM" id="MobiDB-lite"/>
    </source>
</evidence>
<dbReference type="Gene3D" id="2.20.110.10">
    <property type="entry name" value="Histone H3 K4-specific methyltransferase SET7/9 N-terminal domain"/>
    <property type="match status" value="1"/>
</dbReference>
<evidence type="ECO:0008006" key="4">
    <source>
        <dbReference type="Google" id="ProtNLM"/>
    </source>
</evidence>
<keyword evidence="3" id="KW-1185">Reference proteome</keyword>
<name>A0ABQ9JRV1_9CUCU</name>
<organism evidence="2 3">
    <name type="scientific">Molorchus minor</name>
    <dbReference type="NCBI Taxonomy" id="1323400"/>
    <lineage>
        <taxon>Eukaryota</taxon>
        <taxon>Metazoa</taxon>
        <taxon>Ecdysozoa</taxon>
        <taxon>Arthropoda</taxon>
        <taxon>Hexapoda</taxon>
        <taxon>Insecta</taxon>
        <taxon>Pterygota</taxon>
        <taxon>Neoptera</taxon>
        <taxon>Endopterygota</taxon>
        <taxon>Coleoptera</taxon>
        <taxon>Polyphaga</taxon>
        <taxon>Cucujiformia</taxon>
        <taxon>Chrysomeloidea</taxon>
        <taxon>Cerambycidae</taxon>
        <taxon>Lamiinae</taxon>
        <taxon>Monochamini</taxon>
        <taxon>Molorchus</taxon>
    </lineage>
</organism>
<comment type="caution">
    <text evidence="2">The sequence shown here is derived from an EMBL/GenBank/DDBJ whole genome shotgun (WGS) entry which is preliminary data.</text>
</comment>
<dbReference type="SUPFAM" id="SSF82185">
    <property type="entry name" value="Histone H3 K4-specific methyltransferase SET7/9 N-terminal domain"/>
    <property type="match status" value="1"/>
</dbReference>
<dbReference type="PANTHER" id="PTHR46917:SF1">
    <property type="entry name" value="MORN REPEAT-CONTAINING PROTEIN 2"/>
    <property type="match status" value="1"/>
</dbReference>
<feature type="compositionally biased region" description="Basic and acidic residues" evidence="1">
    <location>
        <begin position="164"/>
        <end position="179"/>
    </location>
</feature>
<accession>A0ABQ9JRV1</accession>
<dbReference type="InterPro" id="IPR052849">
    <property type="entry name" value="MORN_repeat_protein"/>
</dbReference>
<evidence type="ECO:0000313" key="2">
    <source>
        <dbReference type="EMBL" id="KAJ8981006.1"/>
    </source>
</evidence>
<protein>
    <recommendedName>
        <fullName evidence="4">MORN repeat-containing protein 5</fullName>
    </recommendedName>
</protein>
<reference evidence="2" key="1">
    <citation type="journal article" date="2023" name="Insect Mol. Biol.">
        <title>Genome sequencing provides insights into the evolution of gene families encoding plant cell wall-degrading enzymes in longhorned beetles.</title>
        <authorList>
            <person name="Shin N.R."/>
            <person name="Okamura Y."/>
            <person name="Kirsch R."/>
            <person name="Pauchet Y."/>
        </authorList>
    </citation>
    <scope>NUCLEOTIDE SEQUENCE</scope>
    <source>
        <strain evidence="2">MMC_N1</strain>
    </source>
</reference>
<dbReference type="PANTHER" id="PTHR46917">
    <property type="entry name" value="MORN REPEAT-CONTAINING PROTEIN 2"/>
    <property type="match status" value="1"/>
</dbReference>
<dbReference type="EMBL" id="JAPWTJ010000214">
    <property type="protein sequence ID" value="KAJ8981006.1"/>
    <property type="molecule type" value="Genomic_DNA"/>
</dbReference>
<proteinExistence type="predicted"/>
<sequence length="363" mass="42383">MSKANKIDELIALDPDFIKGEASFMFPNGDTYEGEYCAHRSGVVWREGNGTYTTQDNQIYKGRWKDDLLVDTEDVDVNYPSGDQYFGRIVKNKYTGPGIYILKNKMSLLCNFLGNRPTGEICLVDITGREWHGIAEETEALLLPEHIYFNNINEDRGKGQVRSEPSEKDVSKSSSEKNGSEQLSMVQESKDDEHMKKMERKIFSKCFKTPSDLRFEDDDWYKNYVEFKKKHDVIMNKINAQGIESLEDDQRDWCQKYKNFKTRYFEIMDARKQNKRKLSEYKLFELFNSKEFKTSSVGVPVFYPTGKYNILREITFKEVQDFEQDRSRFSNDYILGGHGGPWKPTFTSPAPTTERESPLKRLR</sequence>
<feature type="region of interest" description="Disordered" evidence="1">
    <location>
        <begin position="156"/>
        <end position="194"/>
    </location>
</feature>
<feature type="region of interest" description="Disordered" evidence="1">
    <location>
        <begin position="338"/>
        <end position="363"/>
    </location>
</feature>
<feature type="compositionally biased region" description="Basic and acidic residues" evidence="1">
    <location>
        <begin position="353"/>
        <end position="363"/>
    </location>
</feature>
<dbReference type="Proteomes" id="UP001162164">
    <property type="component" value="Unassembled WGS sequence"/>
</dbReference>
<evidence type="ECO:0000313" key="3">
    <source>
        <dbReference type="Proteomes" id="UP001162164"/>
    </source>
</evidence>
<gene>
    <name evidence="2" type="ORF">NQ317_014873</name>
</gene>